<sequence>MMEEDGPSQAPSTASLYRNSRNTRATNEILSDVQHIINNGGVEDEMELVLQKIQRLALYSFATGKELDQDANKDLAIKTIKLPENVQYLPDDGEDKDKNMAFSSDIVEKIQQSRYEEAMLKSATSKSYEKFRRPRVDRGKSFNRGSRRGHFFGRGRGRGSAPPTTDNHHQSNTSNQ</sequence>
<accession>A0A0B7N4I6</accession>
<reference evidence="2 3" key="1">
    <citation type="submission" date="2014-09" db="EMBL/GenBank/DDBJ databases">
        <authorList>
            <person name="Ellenberger Sabrina"/>
        </authorList>
    </citation>
    <scope>NUCLEOTIDE SEQUENCE [LARGE SCALE GENOMIC DNA]</scope>
    <source>
        <strain evidence="2 3">CBS 412.66</strain>
    </source>
</reference>
<evidence type="ECO:0000313" key="2">
    <source>
        <dbReference type="EMBL" id="CEP13218.1"/>
    </source>
</evidence>
<feature type="compositionally biased region" description="Basic residues" evidence="1">
    <location>
        <begin position="145"/>
        <end position="157"/>
    </location>
</feature>
<feature type="region of interest" description="Disordered" evidence="1">
    <location>
        <begin position="121"/>
        <end position="176"/>
    </location>
</feature>
<dbReference type="Proteomes" id="UP000054107">
    <property type="component" value="Unassembled WGS sequence"/>
</dbReference>
<evidence type="ECO:0000313" key="3">
    <source>
        <dbReference type="Proteomes" id="UP000054107"/>
    </source>
</evidence>
<feature type="compositionally biased region" description="Polar residues" evidence="1">
    <location>
        <begin position="9"/>
        <end position="24"/>
    </location>
</feature>
<feature type="compositionally biased region" description="Basic and acidic residues" evidence="1">
    <location>
        <begin position="127"/>
        <end position="140"/>
    </location>
</feature>
<dbReference type="STRING" id="35722.A0A0B7N4I6"/>
<name>A0A0B7N4I6_9FUNG</name>
<feature type="region of interest" description="Disordered" evidence="1">
    <location>
        <begin position="1"/>
        <end position="24"/>
    </location>
</feature>
<dbReference type="OrthoDB" id="2267579at2759"/>
<organism evidence="2 3">
    <name type="scientific">Parasitella parasitica</name>
    <dbReference type="NCBI Taxonomy" id="35722"/>
    <lineage>
        <taxon>Eukaryota</taxon>
        <taxon>Fungi</taxon>
        <taxon>Fungi incertae sedis</taxon>
        <taxon>Mucoromycota</taxon>
        <taxon>Mucoromycotina</taxon>
        <taxon>Mucoromycetes</taxon>
        <taxon>Mucorales</taxon>
        <taxon>Mucorineae</taxon>
        <taxon>Mucoraceae</taxon>
        <taxon>Parasitella</taxon>
    </lineage>
</organism>
<protein>
    <submittedName>
        <fullName evidence="2">Uncharacterized protein</fullName>
    </submittedName>
</protein>
<dbReference type="AlphaFoldDB" id="A0A0B7N4I6"/>
<feature type="compositionally biased region" description="Polar residues" evidence="1">
    <location>
        <begin position="162"/>
        <end position="176"/>
    </location>
</feature>
<gene>
    <name evidence="2" type="primary">PARPA_07267.1 scaffold 26887</name>
</gene>
<dbReference type="EMBL" id="LN729408">
    <property type="protein sequence ID" value="CEP13218.1"/>
    <property type="molecule type" value="Genomic_DNA"/>
</dbReference>
<proteinExistence type="predicted"/>
<evidence type="ECO:0000256" key="1">
    <source>
        <dbReference type="SAM" id="MobiDB-lite"/>
    </source>
</evidence>
<keyword evidence="3" id="KW-1185">Reference proteome</keyword>